<keyword evidence="2" id="KW-1185">Reference proteome</keyword>
<evidence type="ECO:0000313" key="2">
    <source>
        <dbReference type="Proteomes" id="UP001596434"/>
    </source>
</evidence>
<name>A0ABD5ZXG7_9EURY</name>
<dbReference type="RefSeq" id="WP_379703304.1">
    <property type="nucleotide sequence ID" value="NZ_JBHTAT010000001.1"/>
</dbReference>
<protein>
    <submittedName>
        <fullName evidence="1">Uncharacterized protein</fullName>
    </submittedName>
</protein>
<accession>A0ABD5ZXG7</accession>
<dbReference type="AlphaFoldDB" id="A0ABD5ZXG7"/>
<dbReference type="Proteomes" id="UP001596434">
    <property type="component" value="Unassembled WGS sequence"/>
</dbReference>
<reference evidence="1 2" key="1">
    <citation type="journal article" date="2019" name="Int. J. Syst. Evol. Microbiol.">
        <title>The Global Catalogue of Microorganisms (GCM) 10K type strain sequencing project: providing services to taxonomists for standard genome sequencing and annotation.</title>
        <authorList>
            <consortium name="The Broad Institute Genomics Platform"/>
            <consortium name="The Broad Institute Genome Sequencing Center for Infectious Disease"/>
            <person name="Wu L."/>
            <person name="Ma J."/>
        </authorList>
    </citation>
    <scope>NUCLEOTIDE SEQUENCE [LARGE SCALE GENOMIC DNA]</scope>
    <source>
        <strain evidence="1 2">GX21</strain>
    </source>
</reference>
<gene>
    <name evidence="1" type="ORF">ACFQKE_07275</name>
</gene>
<dbReference type="GeneID" id="96953438"/>
<comment type="caution">
    <text evidence="1">The sequence shown here is derived from an EMBL/GenBank/DDBJ whole genome shotgun (WGS) entry which is preliminary data.</text>
</comment>
<evidence type="ECO:0000313" key="1">
    <source>
        <dbReference type="EMBL" id="MFC7255095.1"/>
    </source>
</evidence>
<dbReference type="EMBL" id="JBHTAT010000001">
    <property type="protein sequence ID" value="MFC7255095.1"/>
    <property type="molecule type" value="Genomic_DNA"/>
</dbReference>
<organism evidence="1 2">
    <name type="scientific">Haloplanus litoreus</name>
    <dbReference type="NCBI Taxonomy" id="767515"/>
    <lineage>
        <taxon>Archaea</taxon>
        <taxon>Methanobacteriati</taxon>
        <taxon>Methanobacteriota</taxon>
        <taxon>Stenosarchaea group</taxon>
        <taxon>Halobacteria</taxon>
        <taxon>Halobacteriales</taxon>
        <taxon>Haloferacaceae</taxon>
        <taxon>Haloplanus</taxon>
    </lineage>
</organism>
<proteinExistence type="predicted"/>
<sequence>MGLTLGSGRFRCTDGADSVDVTALHTAETDRDRSGGTADA</sequence>